<evidence type="ECO:0000313" key="4">
    <source>
        <dbReference type="Proteomes" id="UP000606172"/>
    </source>
</evidence>
<dbReference type="EMBL" id="BOOW01000058">
    <property type="protein sequence ID" value="GII97389.1"/>
    <property type="molecule type" value="Genomic_DNA"/>
</dbReference>
<keyword evidence="2" id="KW-0472">Membrane</keyword>
<feature type="transmembrane region" description="Helical" evidence="2">
    <location>
        <begin position="35"/>
        <end position="56"/>
    </location>
</feature>
<feature type="transmembrane region" description="Helical" evidence="2">
    <location>
        <begin position="87"/>
        <end position="105"/>
    </location>
</feature>
<dbReference type="AlphaFoldDB" id="A0A919RSC2"/>
<keyword evidence="4" id="KW-1185">Reference proteome</keyword>
<evidence type="ECO:0000256" key="2">
    <source>
        <dbReference type="SAM" id="Phobius"/>
    </source>
</evidence>
<dbReference type="RefSeq" id="WP_239130362.1">
    <property type="nucleotide sequence ID" value="NZ_BOOW01000058.1"/>
</dbReference>
<gene>
    <name evidence="3" type="ORF">Ssi02_76200</name>
</gene>
<proteinExistence type="predicted"/>
<feature type="transmembrane region" description="Helical" evidence="2">
    <location>
        <begin position="62"/>
        <end position="80"/>
    </location>
</feature>
<feature type="region of interest" description="Disordered" evidence="1">
    <location>
        <begin position="1"/>
        <end position="25"/>
    </location>
</feature>
<keyword evidence="2" id="KW-1133">Transmembrane helix</keyword>
<accession>A0A919RSC2</accession>
<evidence type="ECO:0000313" key="3">
    <source>
        <dbReference type="EMBL" id="GII97389.1"/>
    </source>
</evidence>
<dbReference type="Proteomes" id="UP000606172">
    <property type="component" value="Unassembled WGS sequence"/>
</dbReference>
<name>A0A919RSC2_9ACTN</name>
<protein>
    <submittedName>
        <fullName evidence="3">Uncharacterized protein</fullName>
    </submittedName>
</protein>
<reference evidence="3" key="1">
    <citation type="submission" date="2021-01" db="EMBL/GenBank/DDBJ databases">
        <title>Whole genome shotgun sequence of Sinosporangium siamense NBRC 109515.</title>
        <authorList>
            <person name="Komaki H."/>
            <person name="Tamura T."/>
        </authorList>
    </citation>
    <scope>NUCLEOTIDE SEQUENCE</scope>
    <source>
        <strain evidence="3">NBRC 109515</strain>
    </source>
</reference>
<evidence type="ECO:0000256" key="1">
    <source>
        <dbReference type="SAM" id="MobiDB-lite"/>
    </source>
</evidence>
<keyword evidence="2" id="KW-0812">Transmembrane</keyword>
<sequence>MPDTPGPDDSRGHGPLGEGSLGAPDRKAAGRARKVLAGAVFALFAGYLLYEVLHAGSLEQTALFYVGIPAVVALSVVWLARPASLTGTVMATMTVGLALAGPLLGEGIVCLFIAAPLFYLVALAVMLIAGAISDRKRHALLLVPLLGALSLEGAVDVTTVDRAQEVSVTLAAHGVDVTRALAGTPRFGPVDSPLLRLGFPRPLSSEGEGLAVGATRRITFTPRKSLGLGAEFEPRSLTLRITESSPGRAVFTVVEDTTLARWMRLREAEFRWNGDRLTVTVRYDRTFDPAWYFGPVQRYAVGEAAGYLARTFTA</sequence>
<organism evidence="3 4">
    <name type="scientific">Sinosporangium siamense</name>
    <dbReference type="NCBI Taxonomy" id="1367973"/>
    <lineage>
        <taxon>Bacteria</taxon>
        <taxon>Bacillati</taxon>
        <taxon>Actinomycetota</taxon>
        <taxon>Actinomycetes</taxon>
        <taxon>Streptosporangiales</taxon>
        <taxon>Streptosporangiaceae</taxon>
        <taxon>Sinosporangium</taxon>
    </lineage>
</organism>
<comment type="caution">
    <text evidence="3">The sequence shown here is derived from an EMBL/GenBank/DDBJ whole genome shotgun (WGS) entry which is preliminary data.</text>
</comment>
<feature type="transmembrane region" description="Helical" evidence="2">
    <location>
        <begin position="111"/>
        <end position="132"/>
    </location>
</feature>